<dbReference type="InterPro" id="IPR001907">
    <property type="entry name" value="ClpP"/>
</dbReference>
<organism evidence="3 4">
    <name type="scientific">Ensete ventricosum</name>
    <name type="common">Abyssinian banana</name>
    <name type="synonym">Musa ensete</name>
    <dbReference type="NCBI Taxonomy" id="4639"/>
    <lineage>
        <taxon>Eukaryota</taxon>
        <taxon>Viridiplantae</taxon>
        <taxon>Streptophyta</taxon>
        <taxon>Embryophyta</taxon>
        <taxon>Tracheophyta</taxon>
        <taxon>Spermatophyta</taxon>
        <taxon>Magnoliopsida</taxon>
        <taxon>Liliopsida</taxon>
        <taxon>Zingiberales</taxon>
        <taxon>Musaceae</taxon>
        <taxon>Ensete</taxon>
    </lineage>
</organism>
<dbReference type="SUPFAM" id="SSF52096">
    <property type="entry name" value="ClpP/crotonase"/>
    <property type="match status" value="1"/>
</dbReference>
<comment type="caution">
    <text evidence="3">The sequence shown here is derived from an EMBL/GenBank/DDBJ whole genome shotgun (WGS) entry which is preliminary data.</text>
</comment>
<dbReference type="PRINTS" id="PR00127">
    <property type="entry name" value="CLPPROTEASEP"/>
</dbReference>
<dbReference type="Pfam" id="PF00574">
    <property type="entry name" value="CLP_protease"/>
    <property type="match status" value="1"/>
</dbReference>
<protein>
    <recommendedName>
        <fullName evidence="2">ATP-dependent Clp protease proteolytic subunit</fullName>
    </recommendedName>
</protein>
<comment type="similarity">
    <text evidence="1 2">Belongs to the peptidase S14 family.</text>
</comment>
<dbReference type="GO" id="GO:0009368">
    <property type="term" value="C:endopeptidase Clp complex"/>
    <property type="evidence" value="ECO:0007669"/>
    <property type="project" value="TreeGrafter"/>
</dbReference>
<dbReference type="GO" id="GO:0004176">
    <property type="term" value="F:ATP-dependent peptidase activity"/>
    <property type="evidence" value="ECO:0007669"/>
    <property type="project" value="InterPro"/>
</dbReference>
<dbReference type="GO" id="GO:0006515">
    <property type="term" value="P:protein quality control for misfolded or incompletely synthesized proteins"/>
    <property type="evidence" value="ECO:0007669"/>
    <property type="project" value="TreeGrafter"/>
</dbReference>
<reference evidence="3 4" key="1">
    <citation type="journal article" date="2014" name="Agronomy (Basel)">
        <title>A Draft Genome Sequence for Ensete ventricosum, the Drought-Tolerant Tree Against Hunger.</title>
        <authorList>
            <person name="Harrison J."/>
            <person name="Moore K.A."/>
            <person name="Paszkiewicz K."/>
            <person name="Jones T."/>
            <person name="Grant M."/>
            <person name="Ambacheew D."/>
            <person name="Muzemil S."/>
            <person name="Studholme D.J."/>
        </authorList>
    </citation>
    <scope>NUCLEOTIDE SEQUENCE [LARGE SCALE GENOMIC DNA]</scope>
</reference>
<dbReference type="PANTHER" id="PTHR10381:SF11">
    <property type="entry name" value="ATP-DEPENDENT CLP PROTEASE PROTEOLYTIC SUBUNIT, MITOCHONDRIAL"/>
    <property type="match status" value="1"/>
</dbReference>
<dbReference type="CDD" id="cd07017">
    <property type="entry name" value="S14_ClpP_2"/>
    <property type="match status" value="1"/>
</dbReference>
<accession>A0A426XIY5</accession>
<dbReference type="Gene3D" id="3.90.226.10">
    <property type="entry name" value="2-enoyl-CoA Hydratase, Chain A, domain 1"/>
    <property type="match status" value="2"/>
</dbReference>
<dbReference type="GO" id="GO:0051117">
    <property type="term" value="F:ATPase binding"/>
    <property type="evidence" value="ECO:0007669"/>
    <property type="project" value="TreeGrafter"/>
</dbReference>
<dbReference type="InterPro" id="IPR023562">
    <property type="entry name" value="ClpP/TepA"/>
</dbReference>
<proteinExistence type="inferred from homology"/>
<gene>
    <name evidence="3" type="ORF">B296_00059129</name>
</gene>
<dbReference type="GO" id="GO:0009536">
    <property type="term" value="C:plastid"/>
    <property type="evidence" value="ECO:0007669"/>
    <property type="project" value="UniProtKB-ARBA"/>
</dbReference>
<dbReference type="GO" id="GO:0004252">
    <property type="term" value="F:serine-type endopeptidase activity"/>
    <property type="evidence" value="ECO:0007669"/>
    <property type="project" value="InterPro"/>
</dbReference>
<evidence type="ECO:0000313" key="3">
    <source>
        <dbReference type="EMBL" id="RRT39459.1"/>
    </source>
</evidence>
<evidence type="ECO:0000256" key="1">
    <source>
        <dbReference type="ARBA" id="ARBA00007039"/>
    </source>
</evidence>
<dbReference type="InterPro" id="IPR029045">
    <property type="entry name" value="ClpP/crotonase-like_dom_sf"/>
</dbReference>
<dbReference type="AlphaFoldDB" id="A0A426XIY5"/>
<dbReference type="Proteomes" id="UP000287651">
    <property type="component" value="Unassembled WGS sequence"/>
</dbReference>
<dbReference type="EMBL" id="AMZH03020160">
    <property type="protein sequence ID" value="RRT39459.1"/>
    <property type="molecule type" value="Genomic_DNA"/>
</dbReference>
<name>A0A426XIY5_ENSVE</name>
<sequence length="140" mass="15320">MAYNVFSRFLKERIVCINGATDRRGDRGAAPLPGVNSPSGAVTAGLAIYDAMQYISSPAKEILKVRDRLNAIYARHTERIQQCMERDTFMSPEEAKEFGLLDEVIVHRPPGRAPPAKHDEPLLHGSLGICKLASGSSNTL</sequence>
<evidence type="ECO:0000313" key="4">
    <source>
        <dbReference type="Proteomes" id="UP000287651"/>
    </source>
</evidence>
<evidence type="ECO:0000256" key="2">
    <source>
        <dbReference type="RuleBase" id="RU003567"/>
    </source>
</evidence>
<dbReference type="PANTHER" id="PTHR10381">
    <property type="entry name" value="ATP-DEPENDENT CLP PROTEASE PROTEOLYTIC SUBUNIT"/>
    <property type="match status" value="1"/>
</dbReference>